<keyword evidence="2" id="KW-0560">Oxidoreductase</keyword>
<dbReference type="Gene3D" id="3.40.50.720">
    <property type="entry name" value="NAD(P)-binding Rossmann-like Domain"/>
    <property type="match status" value="1"/>
</dbReference>
<dbReference type="GO" id="GO:0035925">
    <property type="term" value="F:mRNA 3'-UTR AU-rich region binding"/>
    <property type="evidence" value="ECO:0007669"/>
    <property type="project" value="TreeGrafter"/>
</dbReference>
<proteinExistence type="predicted"/>
<reference evidence="4 5" key="1">
    <citation type="submission" date="2017-08" db="EMBL/GenBank/DDBJ databases">
        <title>Complete Genome Sequence of Streptomyces formicae KY5, the formicamycin producer.</title>
        <authorList>
            <person name="Holmes N.A."/>
            <person name="Devine R."/>
            <person name="Qin Z."/>
            <person name="Seipke R.F."/>
            <person name="Wilkinson B."/>
            <person name="Hutchings M.I."/>
        </authorList>
    </citation>
    <scope>NUCLEOTIDE SEQUENCE [LARGE SCALE GENOMIC DNA]</scope>
    <source>
        <strain evidence="4 5">KY5</strain>
    </source>
</reference>
<evidence type="ECO:0000313" key="4">
    <source>
        <dbReference type="EMBL" id="ATL29562.1"/>
    </source>
</evidence>
<dbReference type="GO" id="GO:0005829">
    <property type="term" value="C:cytosol"/>
    <property type="evidence" value="ECO:0007669"/>
    <property type="project" value="TreeGrafter"/>
</dbReference>
<dbReference type="Pfam" id="PF08240">
    <property type="entry name" value="ADH_N"/>
    <property type="match status" value="1"/>
</dbReference>
<dbReference type="InterPro" id="IPR011032">
    <property type="entry name" value="GroES-like_sf"/>
</dbReference>
<dbReference type="SMART" id="SM00829">
    <property type="entry name" value="PKS_ER"/>
    <property type="match status" value="1"/>
</dbReference>
<dbReference type="RefSeq" id="WP_098244044.1">
    <property type="nucleotide sequence ID" value="NZ_CP022685.1"/>
</dbReference>
<evidence type="ECO:0000313" key="5">
    <source>
        <dbReference type="Proteomes" id="UP000221011"/>
    </source>
</evidence>
<dbReference type="Gene3D" id="3.90.180.10">
    <property type="entry name" value="Medium-chain alcohol dehydrogenases, catalytic domain"/>
    <property type="match status" value="1"/>
</dbReference>
<dbReference type="KEGG" id="sfk:KY5_4544"/>
<dbReference type="GO" id="GO:0003960">
    <property type="term" value="F:quinone reductase (NADPH) activity"/>
    <property type="evidence" value="ECO:0007669"/>
    <property type="project" value="TreeGrafter"/>
</dbReference>
<dbReference type="SUPFAM" id="SSF50129">
    <property type="entry name" value="GroES-like"/>
    <property type="match status" value="1"/>
</dbReference>
<dbReference type="EMBL" id="CP022685">
    <property type="protein sequence ID" value="ATL29562.1"/>
    <property type="molecule type" value="Genomic_DNA"/>
</dbReference>
<name>A0A291QD64_9ACTN</name>
<dbReference type="AlphaFoldDB" id="A0A291QD64"/>
<dbReference type="Pfam" id="PF00107">
    <property type="entry name" value="ADH_zinc_N"/>
    <property type="match status" value="1"/>
</dbReference>
<sequence>MRAVVLHEFGSAENLRYETLPDPVAGVGQVRIAVRAAGVHFVETVMRRGDASDMAPPLPELPAVLGGEVAGTVDAVGPGVDPEWLGRSVVASRTTPGGYAELSVADVEGLHVLPVGLRPEDAVTMVMTGATTMGLLDSAQLKPDDVVLVTSAAGGVGRLVVQYAHALGATVVGAAGGDAKTADVRALGADVVVDYNEAGWADAVRERLGAERPVSVVLDGVGGQKAAGAYELLGEGGRFVAIGWASQEPFEPTPEELAEHGTSYVNALLELIGSPERAPERERAALEAAAKGELVAAWQAFPLARAADAHAAMERRETTGKVVLVP</sequence>
<dbReference type="InterPro" id="IPR036291">
    <property type="entry name" value="NAD(P)-bd_dom_sf"/>
</dbReference>
<evidence type="ECO:0000259" key="3">
    <source>
        <dbReference type="SMART" id="SM00829"/>
    </source>
</evidence>
<keyword evidence="1" id="KW-0521">NADP</keyword>
<protein>
    <submittedName>
        <fullName evidence="4">Putative oxidoreductase</fullName>
    </submittedName>
</protein>
<dbReference type="InterPro" id="IPR013154">
    <property type="entry name" value="ADH-like_N"/>
</dbReference>
<feature type="domain" description="Enoyl reductase (ER)" evidence="3">
    <location>
        <begin position="10"/>
        <end position="324"/>
    </location>
</feature>
<organism evidence="4 5">
    <name type="scientific">Streptomyces formicae</name>
    <dbReference type="NCBI Taxonomy" id="1616117"/>
    <lineage>
        <taxon>Bacteria</taxon>
        <taxon>Bacillati</taxon>
        <taxon>Actinomycetota</taxon>
        <taxon>Actinomycetes</taxon>
        <taxon>Kitasatosporales</taxon>
        <taxon>Streptomycetaceae</taxon>
        <taxon>Streptomyces</taxon>
    </lineage>
</organism>
<dbReference type="PANTHER" id="PTHR48106:SF13">
    <property type="entry name" value="QUINONE OXIDOREDUCTASE-RELATED"/>
    <property type="match status" value="1"/>
</dbReference>
<dbReference type="GO" id="GO:0070402">
    <property type="term" value="F:NADPH binding"/>
    <property type="evidence" value="ECO:0007669"/>
    <property type="project" value="TreeGrafter"/>
</dbReference>
<gene>
    <name evidence="4" type="ORF">KY5_4544</name>
</gene>
<evidence type="ECO:0000256" key="2">
    <source>
        <dbReference type="ARBA" id="ARBA00023002"/>
    </source>
</evidence>
<keyword evidence="5" id="KW-1185">Reference proteome</keyword>
<dbReference type="PANTHER" id="PTHR48106">
    <property type="entry name" value="QUINONE OXIDOREDUCTASE PIG3-RELATED"/>
    <property type="match status" value="1"/>
</dbReference>
<dbReference type="Proteomes" id="UP000221011">
    <property type="component" value="Chromosome"/>
</dbReference>
<accession>A0A291QD64</accession>
<evidence type="ECO:0000256" key="1">
    <source>
        <dbReference type="ARBA" id="ARBA00022857"/>
    </source>
</evidence>
<dbReference type="InterPro" id="IPR020843">
    <property type="entry name" value="ER"/>
</dbReference>
<dbReference type="SUPFAM" id="SSF51735">
    <property type="entry name" value="NAD(P)-binding Rossmann-fold domains"/>
    <property type="match status" value="1"/>
</dbReference>
<dbReference type="CDD" id="cd08244">
    <property type="entry name" value="MDR_enoyl_red"/>
    <property type="match status" value="1"/>
</dbReference>
<dbReference type="InterPro" id="IPR013149">
    <property type="entry name" value="ADH-like_C"/>
</dbReference>